<evidence type="ECO:0000313" key="3">
    <source>
        <dbReference type="Proteomes" id="UP000654075"/>
    </source>
</evidence>
<accession>A0A813EK79</accession>
<dbReference type="Proteomes" id="UP000626109">
    <property type="component" value="Unassembled WGS sequence"/>
</dbReference>
<evidence type="ECO:0000313" key="1">
    <source>
        <dbReference type="EMBL" id="CAE8598080.1"/>
    </source>
</evidence>
<dbReference type="AlphaFoldDB" id="A0A813EK79"/>
<keyword evidence="3" id="KW-1185">Reference proteome</keyword>
<dbReference type="EMBL" id="CAJNNV010010012">
    <property type="protein sequence ID" value="CAE8598080.1"/>
    <property type="molecule type" value="Genomic_DNA"/>
</dbReference>
<proteinExistence type="predicted"/>
<evidence type="ECO:0000313" key="2">
    <source>
        <dbReference type="EMBL" id="CAE8681063.1"/>
    </source>
</evidence>
<dbReference type="Proteomes" id="UP000654075">
    <property type="component" value="Unassembled WGS sequence"/>
</dbReference>
<name>A0A813EK79_POLGL</name>
<organism evidence="1 3">
    <name type="scientific">Polarella glacialis</name>
    <name type="common">Dinoflagellate</name>
    <dbReference type="NCBI Taxonomy" id="89957"/>
    <lineage>
        <taxon>Eukaryota</taxon>
        <taxon>Sar</taxon>
        <taxon>Alveolata</taxon>
        <taxon>Dinophyceae</taxon>
        <taxon>Suessiales</taxon>
        <taxon>Suessiaceae</taxon>
        <taxon>Polarella</taxon>
    </lineage>
</organism>
<reference evidence="1" key="1">
    <citation type="submission" date="2021-02" db="EMBL/GenBank/DDBJ databases">
        <authorList>
            <person name="Dougan E. K."/>
            <person name="Rhodes N."/>
            <person name="Thang M."/>
            <person name="Chan C."/>
        </authorList>
    </citation>
    <scope>NUCLEOTIDE SEQUENCE</scope>
</reference>
<comment type="caution">
    <text evidence="1">The sequence shown here is derived from an EMBL/GenBank/DDBJ whole genome shotgun (WGS) entry which is preliminary data.</text>
</comment>
<gene>
    <name evidence="1" type="ORF">PGLA1383_LOCUS16494</name>
    <name evidence="2" type="ORF">PGLA2088_LOCUS22256</name>
</gene>
<protein>
    <submittedName>
        <fullName evidence="1">Uncharacterized protein</fullName>
    </submittedName>
</protein>
<sequence>MLCCPNDHPMEVEVGQYNHGRYIVGNSCDLCGFRGDASDTYMVCNRTGCDFGLCMNCVSNVILCTRRRQGRCPTRENAFMETIKDFAKDAGQVGGKGRRQGRGPTRENAFETMIKDVAKDAGKDVAKDAAMEAIGAEMAIEGALVFLGPLCSVIGVFSALSSTANAGKRSQLVEKLSKSLLDFYPHYQRGSQRDV</sequence>
<dbReference type="EMBL" id="CAJNNW010025924">
    <property type="protein sequence ID" value="CAE8681063.1"/>
    <property type="molecule type" value="Genomic_DNA"/>
</dbReference>